<dbReference type="PANTHER" id="PTHR38593:SF1">
    <property type="entry name" value="BLR2558 PROTEIN"/>
    <property type="match status" value="1"/>
</dbReference>
<dbReference type="RefSeq" id="WP_263544048.1">
    <property type="nucleotide sequence ID" value="NZ_JAOVZO020000018.1"/>
</dbReference>
<gene>
    <name evidence="3" type="ORF">OD750_018225</name>
</gene>
<keyword evidence="1" id="KW-0732">Signal</keyword>
<evidence type="ECO:0000313" key="4">
    <source>
        <dbReference type="Proteomes" id="UP001139971"/>
    </source>
</evidence>
<dbReference type="Pfam" id="PF13628">
    <property type="entry name" value="DUF4142"/>
    <property type="match status" value="1"/>
</dbReference>
<dbReference type="AlphaFoldDB" id="A0A9X3YNJ1"/>
<accession>A0A9X3YNJ1</accession>
<dbReference type="InterPro" id="IPR012347">
    <property type="entry name" value="Ferritin-like"/>
</dbReference>
<dbReference type="InterPro" id="IPR025419">
    <property type="entry name" value="DUF4142"/>
</dbReference>
<comment type="caution">
    <text evidence="3">The sequence shown here is derived from an EMBL/GenBank/DDBJ whole genome shotgun (WGS) entry which is preliminary data.</text>
</comment>
<keyword evidence="4" id="KW-1185">Reference proteome</keyword>
<name>A0A9X3YNJ1_9GAMM</name>
<evidence type="ECO:0000256" key="1">
    <source>
        <dbReference type="SAM" id="SignalP"/>
    </source>
</evidence>
<dbReference type="Gene3D" id="1.20.1260.10">
    <property type="match status" value="1"/>
</dbReference>
<evidence type="ECO:0000259" key="2">
    <source>
        <dbReference type="Pfam" id="PF13628"/>
    </source>
</evidence>
<feature type="chain" id="PRO_5040723985" evidence="1">
    <location>
        <begin position="23"/>
        <end position="184"/>
    </location>
</feature>
<dbReference type="EMBL" id="JAOVZO020000018">
    <property type="protein sequence ID" value="MDC8014485.1"/>
    <property type="molecule type" value="Genomic_DNA"/>
</dbReference>
<dbReference type="PANTHER" id="PTHR38593">
    <property type="entry name" value="BLR2558 PROTEIN"/>
    <property type="match status" value="1"/>
</dbReference>
<proteinExistence type="predicted"/>
<dbReference type="Proteomes" id="UP001139971">
    <property type="component" value="Unassembled WGS sequence"/>
</dbReference>
<feature type="signal peptide" evidence="1">
    <location>
        <begin position="1"/>
        <end position="22"/>
    </location>
</feature>
<organism evidence="3 4">
    <name type="scientific">Tahibacter soli</name>
    <dbReference type="NCBI Taxonomy" id="2983605"/>
    <lineage>
        <taxon>Bacteria</taxon>
        <taxon>Pseudomonadati</taxon>
        <taxon>Pseudomonadota</taxon>
        <taxon>Gammaproteobacteria</taxon>
        <taxon>Lysobacterales</taxon>
        <taxon>Rhodanobacteraceae</taxon>
        <taxon>Tahibacter</taxon>
    </lineage>
</organism>
<reference evidence="3" key="1">
    <citation type="submission" date="2023-02" db="EMBL/GenBank/DDBJ databases">
        <title>Tahibacter soli sp. nov. isolated from soil.</title>
        <authorList>
            <person name="Baek J.H."/>
            <person name="Lee J.K."/>
            <person name="Choi D.G."/>
            <person name="Jeon C.O."/>
        </authorList>
    </citation>
    <scope>NUCLEOTIDE SEQUENCE</scope>
    <source>
        <strain evidence="3">BL</strain>
    </source>
</reference>
<evidence type="ECO:0000313" key="3">
    <source>
        <dbReference type="EMBL" id="MDC8014485.1"/>
    </source>
</evidence>
<feature type="domain" description="DUF4142" evidence="2">
    <location>
        <begin position="43"/>
        <end position="177"/>
    </location>
</feature>
<sequence>MFRLPLVTFVILSFAATAPAVAQQQAPPPSHQAVELETIDAVDENFLHRAAVGGLAEMSLGRLAASHATQTDIKKFGATLSNERGKLNDRLLELAAQEGWELPDDIDADHRAKIDAVANKDGLEFNAVFADVVVESARTAVALFRETAQESRAPAVREFAREALPMLERHLRMAQALKQEVAGR</sequence>
<protein>
    <submittedName>
        <fullName evidence="3">DUF4142 domain-containing protein</fullName>
    </submittedName>
</protein>